<keyword evidence="4" id="KW-0732">Signal</keyword>
<evidence type="ECO:0000313" key="6">
    <source>
        <dbReference type="EMBL" id="SIT21195.1"/>
    </source>
</evidence>
<feature type="domain" description="TonB-dependent receptor plug" evidence="5">
    <location>
        <begin position="141"/>
        <end position="241"/>
    </location>
</feature>
<dbReference type="InterPro" id="IPR023996">
    <property type="entry name" value="TonB-dep_OMP_SusC/RagA"/>
</dbReference>
<evidence type="ECO:0000256" key="2">
    <source>
        <dbReference type="ARBA" id="ARBA00023136"/>
    </source>
</evidence>
<evidence type="ECO:0000256" key="4">
    <source>
        <dbReference type="SAM" id="SignalP"/>
    </source>
</evidence>
<reference evidence="7" key="1">
    <citation type="submission" date="2017-01" db="EMBL/GenBank/DDBJ databases">
        <authorList>
            <person name="Varghese N."/>
            <person name="Submissions S."/>
        </authorList>
    </citation>
    <scope>NUCLEOTIDE SEQUENCE [LARGE SCALE GENOMIC DNA]</scope>
    <source>
        <strain evidence="7">DSM 21054</strain>
    </source>
</reference>
<evidence type="ECO:0000256" key="3">
    <source>
        <dbReference type="ARBA" id="ARBA00023237"/>
    </source>
</evidence>
<gene>
    <name evidence="6" type="ORF">SAMN05421788_105117</name>
</gene>
<dbReference type="InterPro" id="IPR008969">
    <property type="entry name" value="CarboxyPept-like_regulatory"/>
</dbReference>
<dbReference type="Gene3D" id="2.170.130.10">
    <property type="entry name" value="TonB-dependent receptor, plug domain"/>
    <property type="match status" value="1"/>
</dbReference>
<dbReference type="SUPFAM" id="SSF56935">
    <property type="entry name" value="Porins"/>
    <property type="match status" value="1"/>
</dbReference>
<keyword evidence="2" id="KW-0472">Membrane</keyword>
<dbReference type="SUPFAM" id="SSF49464">
    <property type="entry name" value="Carboxypeptidase regulatory domain-like"/>
    <property type="match status" value="1"/>
</dbReference>
<dbReference type="Pfam" id="PF07715">
    <property type="entry name" value="Plug"/>
    <property type="match status" value="1"/>
</dbReference>
<dbReference type="Gene3D" id="2.40.170.20">
    <property type="entry name" value="TonB-dependent receptor, beta-barrel domain"/>
    <property type="match status" value="1"/>
</dbReference>
<organism evidence="6 7">
    <name type="scientific">Filimonas lacunae</name>
    <dbReference type="NCBI Taxonomy" id="477680"/>
    <lineage>
        <taxon>Bacteria</taxon>
        <taxon>Pseudomonadati</taxon>
        <taxon>Bacteroidota</taxon>
        <taxon>Chitinophagia</taxon>
        <taxon>Chitinophagales</taxon>
        <taxon>Chitinophagaceae</taxon>
        <taxon>Filimonas</taxon>
    </lineage>
</organism>
<accession>A0A173MD32</accession>
<keyword evidence="7" id="KW-1185">Reference proteome</keyword>
<feature type="chain" id="PRO_5030022780" evidence="4">
    <location>
        <begin position="26"/>
        <end position="1046"/>
    </location>
</feature>
<dbReference type="RefSeq" id="WP_076379965.1">
    <property type="nucleotide sequence ID" value="NZ_AP017422.1"/>
</dbReference>
<evidence type="ECO:0000313" key="7">
    <source>
        <dbReference type="Proteomes" id="UP000186917"/>
    </source>
</evidence>
<dbReference type="InterPro" id="IPR036942">
    <property type="entry name" value="Beta-barrel_TonB_sf"/>
</dbReference>
<dbReference type="OrthoDB" id="830178at2"/>
<evidence type="ECO:0000259" key="5">
    <source>
        <dbReference type="Pfam" id="PF07715"/>
    </source>
</evidence>
<comment type="subcellular location">
    <subcellularLocation>
        <location evidence="1">Cell outer membrane</location>
    </subcellularLocation>
</comment>
<protein>
    <submittedName>
        <fullName evidence="6">TonB-linked outer membrane protein, SusC/RagA family</fullName>
    </submittedName>
</protein>
<dbReference type="InterPro" id="IPR012910">
    <property type="entry name" value="Plug_dom"/>
</dbReference>
<dbReference type="STRING" id="477680.SAMN05421788_105117"/>
<dbReference type="Gene3D" id="2.60.40.1120">
    <property type="entry name" value="Carboxypeptidase-like, regulatory domain"/>
    <property type="match status" value="1"/>
</dbReference>
<evidence type="ECO:0000256" key="1">
    <source>
        <dbReference type="ARBA" id="ARBA00004442"/>
    </source>
</evidence>
<dbReference type="EMBL" id="FTOR01000005">
    <property type="protein sequence ID" value="SIT21195.1"/>
    <property type="molecule type" value="Genomic_DNA"/>
</dbReference>
<dbReference type="GO" id="GO:0009279">
    <property type="term" value="C:cell outer membrane"/>
    <property type="evidence" value="ECO:0007669"/>
    <property type="project" value="UniProtKB-SubCell"/>
</dbReference>
<proteinExistence type="predicted"/>
<dbReference type="KEGG" id="fln:FLA_1437"/>
<feature type="signal peptide" evidence="4">
    <location>
        <begin position="1"/>
        <end position="25"/>
    </location>
</feature>
<dbReference type="AlphaFoldDB" id="A0A173MD32"/>
<dbReference type="NCBIfam" id="TIGR04056">
    <property type="entry name" value="OMP_RagA_SusC"/>
    <property type="match status" value="1"/>
</dbReference>
<name>A0A173MD32_9BACT</name>
<dbReference type="InterPro" id="IPR037066">
    <property type="entry name" value="Plug_dom_sf"/>
</dbReference>
<keyword evidence="3" id="KW-0998">Cell outer membrane</keyword>
<dbReference type="Proteomes" id="UP000186917">
    <property type="component" value="Unassembled WGS sequence"/>
</dbReference>
<sequence length="1046" mass="114732">MYARIQKIVWLLLLLIMGSRAVAQKADSLVTVTGTLTDALTRKPLAGVNVAWQDQVVTLTDDKGGFTLRVPDYNVTLIVSGAGYQYKELPLKGHSQVNAVLYEEGFASLYDEASFPAGNKPLNRSTQAVALANVQGGWQLNNETADSYLQGRIAGLQATRRSGTPGIGADLLVRGFTSLYATNQPLIVVDGVIYDNASYGNSFIGGHSHNPLQNINVKDIDNITLVKDAVTTYGSKAANGVLFITTAHAKSLATHMDFAAYSGINFQPAALPVMQAGDYRVYLSDLLKTAGYSDAQIQALPYMKDDASSADYFRYHNNTDWQKKVLQKGVQQNYYLKVTGGDDIARYALSLGYAKTQPVTRNTSLTAYQARFNADLNLTRKLMATTSLAFSYNEQRLQAQGLSAKTNPLYLALVKAPFLSVQEINDKGQQSPNLAETDVFNVSNPVALIDNAKQTDKNYRFLGLINAEYTFDSHFKLASTTSITYDKVRENLFIPRKGVANDTLSNAVADSRLGSRVVRLFSLYNDTRVQYTTRIANRHKITAAVGFRYQQSTVEEDYIQGYNSATDDMVSIGTGVNALRSTGGDIGKWRWLNNYATVDYGFNDKYFVTASLAGDISSRFGRDIPGALSVGGNKVALFPAAGVSWLLSSENWLAPLHWIELLKLRVSAGAVGNDDIGNYTSRKYYVSQNLLGMQGLVRGNIPNPALQWEKVTKLNAGIDAALLQERVQLSVDVYRNTTSHLLTYEPAAAVSGVDFTVSNHAQMQTTGFEAAVNVRALNGPLVWDIGATVGKYNNRVTRLAGAAIINNYAGAGYITREGSAANLFYGYKTRGVYTTNAAAAQDGYAVTNAKGVVTPFTGGDVRFTDNDNNKQINDNDREVIGNPNPDWFGSFFTSLKWKRFTLDAQFTYSIGNDVYNYNRSVLEAGSGTNNQTLRVAGRWRGNGHITDVPKATWGDPVGNSRFSDRWIEDGSYIRLRTVSLTYDIPVGVKWLQYARVYVTGNNLFTFTHYLGYDPEFSANNSVFSKGVDTGLEPIYKSLQLGVRVGL</sequence>
<dbReference type="Pfam" id="PF13715">
    <property type="entry name" value="CarbopepD_reg_2"/>
    <property type="match status" value="1"/>
</dbReference>